<evidence type="ECO:0000256" key="1">
    <source>
        <dbReference type="ARBA" id="ARBA00004123"/>
    </source>
</evidence>
<dbReference type="SUPFAM" id="SSF46785">
    <property type="entry name" value="Winged helix' DNA-binding domain"/>
    <property type="match status" value="1"/>
</dbReference>
<organism evidence="9 10">
    <name type="scientific">Delitschia confertaspora ATCC 74209</name>
    <dbReference type="NCBI Taxonomy" id="1513339"/>
    <lineage>
        <taxon>Eukaryota</taxon>
        <taxon>Fungi</taxon>
        <taxon>Dikarya</taxon>
        <taxon>Ascomycota</taxon>
        <taxon>Pezizomycotina</taxon>
        <taxon>Dothideomycetes</taxon>
        <taxon>Pleosporomycetidae</taxon>
        <taxon>Pleosporales</taxon>
        <taxon>Delitschiaceae</taxon>
        <taxon>Delitschia</taxon>
    </lineage>
</organism>
<dbReference type="GO" id="GO:0000978">
    <property type="term" value="F:RNA polymerase II cis-regulatory region sequence-specific DNA binding"/>
    <property type="evidence" value="ECO:0007669"/>
    <property type="project" value="TreeGrafter"/>
</dbReference>
<dbReference type="Proteomes" id="UP000799536">
    <property type="component" value="Unassembled WGS sequence"/>
</dbReference>
<keyword evidence="5 6" id="KW-0539">Nucleus</keyword>
<dbReference type="PANTHER" id="PTHR45881">
    <property type="entry name" value="CHECKPOINT SUPPRESSOR 1-LIKE, ISOFORM A-RELATED"/>
    <property type="match status" value="1"/>
</dbReference>
<gene>
    <name evidence="9" type="ORF">GQ43DRAFT_385687</name>
</gene>
<dbReference type="InterPro" id="IPR036390">
    <property type="entry name" value="WH_DNA-bd_sf"/>
</dbReference>
<feature type="DNA-binding region" description="Fork-head" evidence="6">
    <location>
        <begin position="136"/>
        <end position="232"/>
    </location>
</feature>
<evidence type="ECO:0000256" key="7">
    <source>
        <dbReference type="SAM" id="MobiDB-lite"/>
    </source>
</evidence>
<sequence>MVDYGPNGLTFHHNYNLTYSTFNSGLSCPRSHSNVLSGLGDVSGTADNITESYPPSAYLLEPQKPQDLTELSDQCLNSPCLQRVVKNEGFQQYDSQNPDPQTISYSLLPFLKSEEPSMPPNGSRGGEHANEENADMKEQPYAQLIYRALMEAPGHTMILRDIYEWFKEHTDKAADKETKGWQNSIRHNLSMNGAFEKVDQPCEDSKKGFMWRLTDKAIREGVKSTTRYRSKLPNKRGHRSHNPAPQRQASGAKGGHAARKTARLRRSGRLREGRGLGGHRYDQYIARSVPAYNSVPTYDSVFEPPPQADMCFSSYPPSPYSTSEANFSQTNKQDELSAAWSSNPYLLSEGTNTTSPQHTFYPDQAYILPCSPSEPLFYSDSSPADSTSCDEPMTPSDANGDFYVDPNMQVPEDYTLDEMAPNYTH</sequence>
<feature type="domain" description="Fork-head" evidence="8">
    <location>
        <begin position="136"/>
        <end position="232"/>
    </location>
</feature>
<evidence type="ECO:0000256" key="4">
    <source>
        <dbReference type="ARBA" id="ARBA00023163"/>
    </source>
</evidence>
<evidence type="ECO:0000256" key="6">
    <source>
        <dbReference type="PROSITE-ProRule" id="PRU00089"/>
    </source>
</evidence>
<reference evidence="9" key="1">
    <citation type="journal article" date="2020" name="Stud. Mycol.">
        <title>101 Dothideomycetes genomes: a test case for predicting lifestyles and emergence of pathogens.</title>
        <authorList>
            <person name="Haridas S."/>
            <person name="Albert R."/>
            <person name="Binder M."/>
            <person name="Bloem J."/>
            <person name="Labutti K."/>
            <person name="Salamov A."/>
            <person name="Andreopoulos B."/>
            <person name="Baker S."/>
            <person name="Barry K."/>
            <person name="Bills G."/>
            <person name="Bluhm B."/>
            <person name="Cannon C."/>
            <person name="Castanera R."/>
            <person name="Culley D."/>
            <person name="Daum C."/>
            <person name="Ezra D."/>
            <person name="Gonzalez J."/>
            <person name="Henrissat B."/>
            <person name="Kuo A."/>
            <person name="Liang C."/>
            <person name="Lipzen A."/>
            <person name="Lutzoni F."/>
            <person name="Magnuson J."/>
            <person name="Mondo S."/>
            <person name="Nolan M."/>
            <person name="Ohm R."/>
            <person name="Pangilinan J."/>
            <person name="Park H.-J."/>
            <person name="Ramirez L."/>
            <person name="Alfaro M."/>
            <person name="Sun H."/>
            <person name="Tritt A."/>
            <person name="Yoshinaga Y."/>
            <person name="Zwiers L.-H."/>
            <person name="Turgeon B."/>
            <person name="Goodwin S."/>
            <person name="Spatafora J."/>
            <person name="Crous P."/>
            <person name="Grigoriev I."/>
        </authorList>
    </citation>
    <scope>NUCLEOTIDE SEQUENCE</scope>
    <source>
        <strain evidence="9">ATCC 74209</strain>
    </source>
</reference>
<evidence type="ECO:0000259" key="8">
    <source>
        <dbReference type="PROSITE" id="PS50039"/>
    </source>
</evidence>
<feature type="compositionally biased region" description="Basic residues" evidence="7">
    <location>
        <begin position="226"/>
        <end position="241"/>
    </location>
</feature>
<feature type="region of interest" description="Disordered" evidence="7">
    <location>
        <begin position="222"/>
        <end position="276"/>
    </location>
</feature>
<dbReference type="SMART" id="SM00339">
    <property type="entry name" value="FH"/>
    <property type="match status" value="1"/>
</dbReference>
<dbReference type="OrthoDB" id="5954824at2759"/>
<name>A0A9P4JTK6_9PLEO</name>
<dbReference type="PANTHER" id="PTHR45881:SF5">
    <property type="entry name" value="FORK-HEAD DOMAIN-CONTAINING PROTEIN"/>
    <property type="match status" value="1"/>
</dbReference>
<feature type="compositionally biased region" description="Polar residues" evidence="7">
    <location>
        <begin position="379"/>
        <end position="389"/>
    </location>
</feature>
<dbReference type="GO" id="GO:0005634">
    <property type="term" value="C:nucleus"/>
    <property type="evidence" value="ECO:0007669"/>
    <property type="project" value="UniProtKB-SubCell"/>
</dbReference>
<evidence type="ECO:0000256" key="2">
    <source>
        <dbReference type="ARBA" id="ARBA00023015"/>
    </source>
</evidence>
<dbReference type="InterPro" id="IPR036388">
    <property type="entry name" value="WH-like_DNA-bd_sf"/>
</dbReference>
<dbReference type="AlphaFoldDB" id="A0A9P4JTK6"/>
<dbReference type="InterPro" id="IPR030456">
    <property type="entry name" value="TF_fork_head_CS_2"/>
</dbReference>
<dbReference type="Gene3D" id="1.10.10.10">
    <property type="entry name" value="Winged helix-like DNA-binding domain superfamily/Winged helix DNA-binding domain"/>
    <property type="match status" value="1"/>
</dbReference>
<feature type="region of interest" description="Disordered" evidence="7">
    <location>
        <begin position="112"/>
        <end position="134"/>
    </location>
</feature>
<evidence type="ECO:0000313" key="10">
    <source>
        <dbReference type="Proteomes" id="UP000799536"/>
    </source>
</evidence>
<dbReference type="Pfam" id="PF00250">
    <property type="entry name" value="Forkhead"/>
    <property type="match status" value="1"/>
</dbReference>
<feature type="compositionally biased region" description="Basic and acidic residues" evidence="7">
    <location>
        <begin position="125"/>
        <end position="134"/>
    </location>
</feature>
<accession>A0A9P4JTK6</accession>
<comment type="caution">
    <text evidence="9">The sequence shown here is derived from an EMBL/GenBank/DDBJ whole genome shotgun (WGS) entry which is preliminary data.</text>
</comment>
<dbReference type="InterPro" id="IPR001766">
    <property type="entry name" value="Fork_head_dom"/>
</dbReference>
<keyword evidence="4" id="KW-0804">Transcription</keyword>
<keyword evidence="3 6" id="KW-0238">DNA-binding</keyword>
<evidence type="ECO:0000256" key="3">
    <source>
        <dbReference type="ARBA" id="ARBA00023125"/>
    </source>
</evidence>
<evidence type="ECO:0000313" key="9">
    <source>
        <dbReference type="EMBL" id="KAF2205518.1"/>
    </source>
</evidence>
<keyword evidence="10" id="KW-1185">Reference proteome</keyword>
<dbReference type="EMBL" id="ML993854">
    <property type="protein sequence ID" value="KAF2205518.1"/>
    <property type="molecule type" value="Genomic_DNA"/>
</dbReference>
<feature type="compositionally biased region" description="Basic residues" evidence="7">
    <location>
        <begin position="256"/>
        <end position="268"/>
    </location>
</feature>
<evidence type="ECO:0000256" key="5">
    <source>
        <dbReference type="ARBA" id="ARBA00023242"/>
    </source>
</evidence>
<dbReference type="PROSITE" id="PS50039">
    <property type="entry name" value="FORK_HEAD_3"/>
    <property type="match status" value="1"/>
</dbReference>
<keyword evidence="2" id="KW-0805">Transcription regulation</keyword>
<comment type="subcellular location">
    <subcellularLocation>
        <location evidence="1 6">Nucleus</location>
    </subcellularLocation>
</comment>
<dbReference type="GO" id="GO:0000981">
    <property type="term" value="F:DNA-binding transcription factor activity, RNA polymerase II-specific"/>
    <property type="evidence" value="ECO:0007669"/>
    <property type="project" value="TreeGrafter"/>
</dbReference>
<protein>
    <recommendedName>
        <fullName evidence="8">Fork-head domain-containing protein</fullName>
    </recommendedName>
</protein>
<proteinExistence type="predicted"/>
<feature type="region of interest" description="Disordered" evidence="7">
    <location>
        <begin position="379"/>
        <end position="403"/>
    </location>
</feature>
<dbReference type="PROSITE" id="PS00658">
    <property type="entry name" value="FORK_HEAD_2"/>
    <property type="match status" value="1"/>
</dbReference>